<dbReference type="SFLD" id="SFLDG01082">
    <property type="entry name" value="B12-binding_domain_containing"/>
    <property type="match status" value="1"/>
</dbReference>
<dbReference type="CDD" id="cd01335">
    <property type="entry name" value="Radical_SAM"/>
    <property type="match status" value="1"/>
</dbReference>
<dbReference type="SFLD" id="SFLDS00029">
    <property type="entry name" value="Radical_SAM"/>
    <property type="match status" value="1"/>
</dbReference>
<evidence type="ECO:0000256" key="4">
    <source>
        <dbReference type="ARBA" id="ARBA00023004"/>
    </source>
</evidence>
<protein>
    <submittedName>
        <fullName evidence="8">Uncharacterized protein</fullName>
    </submittedName>
</protein>
<dbReference type="PANTHER" id="PTHR43409:SF16">
    <property type="entry name" value="SLR0320 PROTEIN"/>
    <property type="match status" value="1"/>
</dbReference>
<organism evidence="8 9">
    <name type="scientific">Candidatus Scalindua rubra</name>
    <dbReference type="NCBI Taxonomy" id="1872076"/>
    <lineage>
        <taxon>Bacteria</taxon>
        <taxon>Pseudomonadati</taxon>
        <taxon>Planctomycetota</taxon>
        <taxon>Candidatus Brocadiia</taxon>
        <taxon>Candidatus Brocadiales</taxon>
        <taxon>Candidatus Scalinduaceae</taxon>
        <taxon>Candidatus Scalindua</taxon>
    </lineage>
</organism>
<dbReference type="InterPro" id="IPR007197">
    <property type="entry name" value="rSAM"/>
</dbReference>
<evidence type="ECO:0000313" key="9">
    <source>
        <dbReference type="Proteomes" id="UP000094056"/>
    </source>
</evidence>
<dbReference type="PROSITE" id="PS51918">
    <property type="entry name" value="RADICAL_SAM"/>
    <property type="match status" value="1"/>
</dbReference>
<dbReference type="SFLD" id="SFLDG01123">
    <property type="entry name" value="methyltransferase_(Class_B)"/>
    <property type="match status" value="1"/>
</dbReference>
<proteinExistence type="predicted"/>
<keyword evidence="3" id="KW-0479">Metal-binding</keyword>
<gene>
    <name evidence="8" type="ORF">SCARUB_02327</name>
</gene>
<dbReference type="Pfam" id="PF02310">
    <property type="entry name" value="B12-binding"/>
    <property type="match status" value="1"/>
</dbReference>
<dbReference type="InterPro" id="IPR006158">
    <property type="entry name" value="Cobalamin-bd"/>
</dbReference>
<keyword evidence="5" id="KW-0411">Iron-sulfur</keyword>
<dbReference type="InterPro" id="IPR023404">
    <property type="entry name" value="rSAM_horseshoe"/>
</dbReference>
<dbReference type="EMBL" id="MAYW01000058">
    <property type="protein sequence ID" value="ODS32527.1"/>
    <property type="molecule type" value="Genomic_DNA"/>
</dbReference>
<dbReference type="InterPro" id="IPR006638">
    <property type="entry name" value="Elp3/MiaA/NifB-like_rSAM"/>
</dbReference>
<dbReference type="SMART" id="SM00729">
    <property type="entry name" value="Elp3"/>
    <property type="match status" value="1"/>
</dbReference>
<dbReference type="GO" id="GO:0005829">
    <property type="term" value="C:cytosol"/>
    <property type="evidence" value="ECO:0007669"/>
    <property type="project" value="TreeGrafter"/>
</dbReference>
<dbReference type="GO" id="GO:0031419">
    <property type="term" value="F:cobalamin binding"/>
    <property type="evidence" value="ECO:0007669"/>
    <property type="project" value="InterPro"/>
</dbReference>
<dbReference type="Proteomes" id="UP000094056">
    <property type="component" value="Unassembled WGS sequence"/>
</dbReference>
<dbReference type="PROSITE" id="PS51332">
    <property type="entry name" value="B12_BINDING"/>
    <property type="match status" value="1"/>
</dbReference>
<comment type="caution">
    <text evidence="8">The sequence shown here is derived from an EMBL/GenBank/DDBJ whole genome shotgun (WGS) entry which is preliminary data.</text>
</comment>
<evidence type="ECO:0000259" key="7">
    <source>
        <dbReference type="PROSITE" id="PS51918"/>
    </source>
</evidence>
<dbReference type="InterPro" id="IPR051198">
    <property type="entry name" value="BchE-like"/>
</dbReference>
<evidence type="ECO:0000313" key="8">
    <source>
        <dbReference type="EMBL" id="ODS32527.1"/>
    </source>
</evidence>
<comment type="cofactor">
    <cofactor evidence="1">
        <name>[4Fe-4S] cluster</name>
        <dbReference type="ChEBI" id="CHEBI:49883"/>
    </cofactor>
</comment>
<evidence type="ECO:0000256" key="5">
    <source>
        <dbReference type="ARBA" id="ARBA00023014"/>
    </source>
</evidence>
<evidence type="ECO:0000259" key="6">
    <source>
        <dbReference type="PROSITE" id="PS51332"/>
    </source>
</evidence>
<dbReference type="GO" id="GO:0003824">
    <property type="term" value="F:catalytic activity"/>
    <property type="evidence" value="ECO:0007669"/>
    <property type="project" value="InterPro"/>
</dbReference>
<evidence type="ECO:0000256" key="1">
    <source>
        <dbReference type="ARBA" id="ARBA00001966"/>
    </source>
</evidence>
<dbReference type="GO" id="GO:0046872">
    <property type="term" value="F:metal ion binding"/>
    <property type="evidence" value="ECO:0007669"/>
    <property type="project" value="UniProtKB-KW"/>
</dbReference>
<dbReference type="InterPro" id="IPR058240">
    <property type="entry name" value="rSAM_sf"/>
</dbReference>
<evidence type="ECO:0000256" key="2">
    <source>
        <dbReference type="ARBA" id="ARBA00022691"/>
    </source>
</evidence>
<dbReference type="AlphaFoldDB" id="A0A1E3XA70"/>
<keyword evidence="2" id="KW-0949">S-adenosyl-L-methionine</keyword>
<dbReference type="Gene3D" id="3.80.30.20">
    <property type="entry name" value="tm_1862 like domain"/>
    <property type="match status" value="1"/>
</dbReference>
<dbReference type="PANTHER" id="PTHR43409">
    <property type="entry name" value="ANAEROBIC MAGNESIUM-PROTOPORPHYRIN IX MONOMETHYL ESTER CYCLASE-RELATED"/>
    <property type="match status" value="1"/>
</dbReference>
<reference evidence="8 9" key="1">
    <citation type="submission" date="2016-07" db="EMBL/GenBank/DDBJ databases">
        <title>Draft genome of Scalindua rubra, obtained from a brine-seawater interface in the Red Sea, sheds light on salt adaptation in anammox bacteria.</title>
        <authorList>
            <person name="Speth D.R."/>
            <person name="Lagkouvardos I."/>
            <person name="Wang Y."/>
            <person name="Qian P.-Y."/>
            <person name="Dutilh B.E."/>
            <person name="Jetten M.S."/>
        </authorList>
    </citation>
    <scope>NUCLEOTIDE SEQUENCE [LARGE SCALE GENOMIC DNA]</scope>
    <source>
        <strain evidence="8">BSI-1</strain>
    </source>
</reference>
<dbReference type="Gene3D" id="3.40.50.280">
    <property type="entry name" value="Cobalamin-binding domain"/>
    <property type="match status" value="1"/>
</dbReference>
<dbReference type="Pfam" id="PF04055">
    <property type="entry name" value="Radical_SAM"/>
    <property type="match status" value="1"/>
</dbReference>
<name>A0A1E3XA70_9BACT</name>
<dbReference type="GO" id="GO:0051539">
    <property type="term" value="F:4 iron, 4 sulfur cluster binding"/>
    <property type="evidence" value="ECO:0007669"/>
    <property type="project" value="UniProtKB-KW"/>
</dbReference>
<feature type="domain" description="B12-binding" evidence="6">
    <location>
        <begin position="1"/>
        <end position="146"/>
    </location>
</feature>
<keyword evidence="4" id="KW-0408">Iron</keyword>
<dbReference type="CDD" id="cd02068">
    <property type="entry name" value="radical_SAM_B12_BD"/>
    <property type="match status" value="1"/>
</dbReference>
<dbReference type="SUPFAM" id="SSF102114">
    <property type="entry name" value="Radical SAM enzymes"/>
    <property type="match status" value="1"/>
</dbReference>
<sequence>MNILIISTNRSSLPVPVMPIGACMVAEAAEMAGHNVKVLDLIFERHPLRALEFELTRDTPDIVGLSIRNIDNNDMETPVAFFKDLIPLVDTIHRMSQATVVLGGSAVNLMPEELLFYTGADWAILGDGEVVFPKLLEKLLSGETPKHIPGIAWIEDNDFRKNPCFSSRISDDCFAPNFHRWIDVQAYKLRLSTVPIQTKLGCHFKCVYCTYRKIEGSNYRLFDSESVVDTVKRLVSRGLWDFEFVDNVFNSPYEHAMTICEGLARIGHGVRLQSLMLNPLFIDNDLIAAMEQAGFTGIGITVESASDNVLKGLRKGFTAKDVCKAAYVIKHHKLPCLWLFMLGGPGETKATVRETLRFAESFIRPIDVAFFNIGIRVYPGTELESIARKQGLLSLSSREMLDPVFYVSPEIEFDWLIKQTKNSVNTHMNFINSNSISLPFLPTINRLGYRLGIRPPLWKHTRFVRRGLRVLGFDS</sequence>
<evidence type="ECO:0000256" key="3">
    <source>
        <dbReference type="ARBA" id="ARBA00022723"/>
    </source>
</evidence>
<feature type="domain" description="Radical SAM core" evidence="7">
    <location>
        <begin position="186"/>
        <end position="410"/>
    </location>
</feature>
<accession>A0A1E3XA70</accession>
<dbReference type="InterPro" id="IPR034466">
    <property type="entry name" value="Methyltransferase_Class_B"/>
</dbReference>